<dbReference type="Gene3D" id="1.20.1250.20">
    <property type="entry name" value="MFS general substrate transporter like domains"/>
    <property type="match status" value="2"/>
</dbReference>
<feature type="transmembrane region" description="Helical" evidence="7">
    <location>
        <begin position="98"/>
        <end position="117"/>
    </location>
</feature>
<dbReference type="PANTHER" id="PTHR12778">
    <property type="entry name" value="SOLUTE CARRIER FAMILY 33 ACETYL-COA TRANSPORTER -RELATED"/>
    <property type="match status" value="1"/>
</dbReference>
<organism evidence="8 9">
    <name type="scientific">Reyranella soli</name>
    <dbReference type="NCBI Taxonomy" id="1230389"/>
    <lineage>
        <taxon>Bacteria</taxon>
        <taxon>Pseudomonadati</taxon>
        <taxon>Pseudomonadota</taxon>
        <taxon>Alphaproteobacteria</taxon>
        <taxon>Hyphomicrobiales</taxon>
        <taxon>Reyranellaceae</taxon>
        <taxon>Reyranella</taxon>
    </lineage>
</organism>
<feature type="transmembrane region" description="Helical" evidence="7">
    <location>
        <begin position="372"/>
        <end position="394"/>
    </location>
</feature>
<dbReference type="InterPro" id="IPR004752">
    <property type="entry name" value="AmpG_permease/AT-1"/>
</dbReference>
<reference evidence="8 9" key="1">
    <citation type="submission" date="2019-07" db="EMBL/GenBank/DDBJ databases">
        <title>Whole genome shotgun sequence of Reyranella soli NBRC 108950.</title>
        <authorList>
            <person name="Hosoyama A."/>
            <person name="Uohara A."/>
            <person name="Ohji S."/>
            <person name="Ichikawa N."/>
        </authorList>
    </citation>
    <scope>NUCLEOTIDE SEQUENCE [LARGE SCALE GENOMIC DNA]</scope>
    <source>
        <strain evidence="8 9">NBRC 108950</strain>
    </source>
</reference>
<evidence type="ECO:0000256" key="4">
    <source>
        <dbReference type="ARBA" id="ARBA00022692"/>
    </source>
</evidence>
<dbReference type="SUPFAM" id="SSF103473">
    <property type="entry name" value="MFS general substrate transporter"/>
    <property type="match status" value="1"/>
</dbReference>
<accession>A0A512N9T8</accession>
<keyword evidence="3" id="KW-0813">Transport</keyword>
<evidence type="ECO:0000256" key="1">
    <source>
        <dbReference type="ARBA" id="ARBA00004141"/>
    </source>
</evidence>
<dbReference type="GO" id="GO:0022857">
    <property type="term" value="F:transmembrane transporter activity"/>
    <property type="evidence" value="ECO:0007669"/>
    <property type="project" value="InterPro"/>
</dbReference>
<dbReference type="Pfam" id="PF07690">
    <property type="entry name" value="MFS_1"/>
    <property type="match status" value="1"/>
</dbReference>
<dbReference type="PANTHER" id="PTHR12778:SF10">
    <property type="entry name" value="MAJOR FACILITATOR SUPERFAMILY DOMAIN-CONTAINING PROTEIN 3"/>
    <property type="match status" value="1"/>
</dbReference>
<comment type="caution">
    <text evidence="8">The sequence shown here is derived from an EMBL/GenBank/DDBJ whole genome shotgun (WGS) entry which is preliminary data.</text>
</comment>
<dbReference type="EMBL" id="BKAJ01000045">
    <property type="protein sequence ID" value="GEP55742.1"/>
    <property type="molecule type" value="Genomic_DNA"/>
</dbReference>
<dbReference type="GO" id="GO:0016020">
    <property type="term" value="C:membrane"/>
    <property type="evidence" value="ECO:0007669"/>
    <property type="project" value="UniProtKB-SubCell"/>
</dbReference>
<feature type="transmembrane region" description="Helical" evidence="7">
    <location>
        <begin position="278"/>
        <end position="302"/>
    </location>
</feature>
<keyword evidence="6 7" id="KW-0472">Membrane</keyword>
<protein>
    <submittedName>
        <fullName evidence="8">MFS transporter</fullName>
    </submittedName>
</protein>
<feature type="transmembrane region" description="Helical" evidence="7">
    <location>
        <begin position="334"/>
        <end position="360"/>
    </location>
</feature>
<dbReference type="InterPro" id="IPR036259">
    <property type="entry name" value="MFS_trans_sf"/>
</dbReference>
<dbReference type="RefSeq" id="WP_147149824.1">
    <property type="nucleotide sequence ID" value="NZ_BKAJ01000045.1"/>
</dbReference>
<evidence type="ECO:0000313" key="9">
    <source>
        <dbReference type="Proteomes" id="UP000321058"/>
    </source>
</evidence>
<evidence type="ECO:0000256" key="7">
    <source>
        <dbReference type="SAM" id="Phobius"/>
    </source>
</evidence>
<keyword evidence="5 7" id="KW-1133">Transmembrane helix</keyword>
<gene>
    <name evidence="8" type="ORF">RSO01_29080</name>
</gene>
<evidence type="ECO:0000313" key="8">
    <source>
        <dbReference type="EMBL" id="GEP55742.1"/>
    </source>
</evidence>
<feature type="transmembrane region" description="Helical" evidence="7">
    <location>
        <begin position="309"/>
        <end position="328"/>
    </location>
</feature>
<comment type="similarity">
    <text evidence="2">Belongs to the major facilitator superfamily.</text>
</comment>
<dbReference type="NCBIfam" id="TIGR00901">
    <property type="entry name" value="2A0125"/>
    <property type="match status" value="1"/>
</dbReference>
<feature type="transmembrane region" description="Helical" evidence="7">
    <location>
        <begin position="27"/>
        <end position="50"/>
    </location>
</feature>
<dbReference type="CDD" id="cd17486">
    <property type="entry name" value="MFS_AmpG_like"/>
    <property type="match status" value="1"/>
</dbReference>
<comment type="subcellular location">
    <subcellularLocation>
        <location evidence="1">Membrane</location>
        <topology evidence="1">Multi-pass membrane protein</topology>
    </subcellularLocation>
</comment>
<keyword evidence="9" id="KW-1185">Reference proteome</keyword>
<dbReference type="OrthoDB" id="9787815at2"/>
<dbReference type="Proteomes" id="UP000321058">
    <property type="component" value="Unassembled WGS sequence"/>
</dbReference>
<evidence type="ECO:0000256" key="6">
    <source>
        <dbReference type="ARBA" id="ARBA00023136"/>
    </source>
</evidence>
<proteinExistence type="inferred from homology"/>
<evidence type="ECO:0000256" key="5">
    <source>
        <dbReference type="ARBA" id="ARBA00022989"/>
    </source>
</evidence>
<dbReference type="AlphaFoldDB" id="A0A512N9T8"/>
<keyword evidence="4 7" id="KW-0812">Transmembrane</keyword>
<feature type="transmembrane region" description="Helical" evidence="7">
    <location>
        <begin position="400"/>
        <end position="421"/>
    </location>
</feature>
<feature type="transmembrane region" description="Helical" evidence="7">
    <location>
        <begin position="56"/>
        <end position="77"/>
    </location>
</feature>
<feature type="transmembrane region" description="Helical" evidence="7">
    <location>
        <begin position="230"/>
        <end position="253"/>
    </location>
</feature>
<evidence type="ECO:0000256" key="3">
    <source>
        <dbReference type="ARBA" id="ARBA00022448"/>
    </source>
</evidence>
<dbReference type="InterPro" id="IPR011701">
    <property type="entry name" value="MFS"/>
</dbReference>
<evidence type="ECO:0000256" key="2">
    <source>
        <dbReference type="ARBA" id="ARBA00008335"/>
    </source>
</evidence>
<feature type="transmembrane region" description="Helical" evidence="7">
    <location>
        <begin position="188"/>
        <end position="209"/>
    </location>
</feature>
<sequence length="437" mass="47339">MSLAQNAQSTWGRWLKAAEVYRDRRQLVILLMGFASGMPFLLTGATLTYWMDKSHVDLTTIGLFALVGTPYAFKFAWAPLVDQLPLPLLDRWLGRRRGWMLLAQIGILASVVLLGWSDPANTPWFTAAAAVLVAFFSATQDIAVDAYRIEILSDEEQGAGSATTQLGYRIALWIVDAMSLLLPSLLPWPIVISLIALLIVIGMVTVFYAEEPKVERPALQSTDAWIKQAVIRPFAEFLAYRGWFVILLFALLYKYGDALGGTMARPFFNQMGFSGPEIFGVTKSFGVAATILGGLAGGIVVARYGLFKALLVAGILQAVTNLLFSWVALAGHDIVVLTLAITADNFTGALGGVAFIGYLSSLCTAGMAGTQYALLTSLMAFGRTTMSAGGGWLAAQMGWAEFWVATTLVAIPGLLLLLWLWHVAEKKTPPSVKKEGQ</sequence>
<name>A0A512N9T8_9HYPH</name>